<feature type="domain" description="DUF3592" evidence="1">
    <location>
        <begin position="53"/>
        <end position="98"/>
    </location>
</feature>
<dbReference type="RefSeq" id="WP_151080082.1">
    <property type="nucleotide sequence ID" value="NZ_CP047647.1"/>
</dbReference>
<dbReference type="Proteomes" id="UP000326380">
    <property type="component" value="Unassembled WGS sequence"/>
</dbReference>
<evidence type="ECO:0000313" key="2">
    <source>
        <dbReference type="EMBL" id="KAA9327635.1"/>
    </source>
</evidence>
<dbReference type="InterPro" id="IPR021994">
    <property type="entry name" value="DUF3592"/>
</dbReference>
<dbReference type="AlphaFoldDB" id="A0A7L4ZT94"/>
<accession>A0A7L4ZT94</accession>
<organism evidence="2 3">
    <name type="scientific">Hymenobacter busanensis</name>
    <dbReference type="NCBI Taxonomy" id="2607656"/>
    <lineage>
        <taxon>Bacteria</taxon>
        <taxon>Pseudomonadati</taxon>
        <taxon>Bacteroidota</taxon>
        <taxon>Cytophagia</taxon>
        <taxon>Cytophagales</taxon>
        <taxon>Hymenobacteraceae</taxon>
        <taxon>Hymenobacter</taxon>
    </lineage>
</organism>
<evidence type="ECO:0000313" key="3">
    <source>
        <dbReference type="Proteomes" id="UP000326380"/>
    </source>
</evidence>
<comment type="caution">
    <text evidence="2">The sequence shown here is derived from an EMBL/GenBank/DDBJ whole genome shotgun (WGS) entry which is preliminary data.</text>
</comment>
<gene>
    <name evidence="2" type="ORF">F0P96_16800</name>
</gene>
<keyword evidence="3" id="KW-1185">Reference proteome</keyword>
<evidence type="ECO:0000259" key="1">
    <source>
        <dbReference type="Pfam" id="PF12158"/>
    </source>
</evidence>
<name>A0A7L4ZT94_9BACT</name>
<dbReference type="Pfam" id="PF12158">
    <property type="entry name" value="DUF3592"/>
    <property type="match status" value="1"/>
</dbReference>
<reference evidence="2 3" key="1">
    <citation type="submission" date="2019-09" db="EMBL/GenBank/DDBJ databases">
        <title>Genome sequence of Hymenobacter sp. M3.</title>
        <authorList>
            <person name="Srinivasan S."/>
        </authorList>
    </citation>
    <scope>NUCLEOTIDE SEQUENCE [LARGE SCALE GENOMIC DNA]</scope>
    <source>
        <strain evidence="2 3">M3</strain>
    </source>
</reference>
<sequence length="139" mass="15329">MSLTFHAEAVIFLLMGLLFTGAALFARRNQQARQLRGRPATATVIELIPSRQLFRPKVRFVTADQRTVEAETEAAADAGQYEIGQQVEVTYDPENPENMDFAGAAPAGFRLMLLLGLLFAGLGVLQILGYVLVFEQYAH</sequence>
<dbReference type="EMBL" id="VTWU01000006">
    <property type="protein sequence ID" value="KAA9327635.1"/>
    <property type="molecule type" value="Genomic_DNA"/>
</dbReference>
<protein>
    <submittedName>
        <fullName evidence="2">DUF3592 domain-containing protein</fullName>
    </submittedName>
</protein>
<proteinExistence type="predicted"/>